<dbReference type="GO" id="GO:0000981">
    <property type="term" value="F:DNA-binding transcription factor activity, RNA polymerase II-specific"/>
    <property type="evidence" value="ECO:0007669"/>
    <property type="project" value="TreeGrafter"/>
</dbReference>
<dbReference type="InterPro" id="IPR004827">
    <property type="entry name" value="bZIP"/>
</dbReference>
<evidence type="ECO:0000259" key="1">
    <source>
        <dbReference type="PROSITE" id="PS50217"/>
    </source>
</evidence>
<dbReference type="InterPro" id="IPR046347">
    <property type="entry name" value="bZIP_sf"/>
</dbReference>
<dbReference type="InterPro" id="IPR031106">
    <property type="entry name" value="C/EBP"/>
</dbReference>
<feature type="domain" description="BZIP" evidence="1">
    <location>
        <begin position="171"/>
        <end position="234"/>
    </location>
</feature>
<dbReference type="WBParaSite" id="MCU_003451-RA">
    <property type="protein sequence ID" value="MCU_003451-RA"/>
    <property type="gene ID" value="MCU_003451"/>
</dbReference>
<protein>
    <submittedName>
        <fullName evidence="2">BZIP domain-containing protein</fullName>
    </submittedName>
</protein>
<dbReference type="SUPFAM" id="SSF57959">
    <property type="entry name" value="Leucine zipper domain"/>
    <property type="match status" value="1"/>
</dbReference>
<dbReference type="GO" id="GO:0000978">
    <property type="term" value="F:RNA polymerase II cis-regulatory region sequence-specific DNA binding"/>
    <property type="evidence" value="ECO:0007669"/>
    <property type="project" value="TreeGrafter"/>
</dbReference>
<accession>A0A5K3EXW8</accession>
<reference evidence="2" key="1">
    <citation type="submission" date="2019-11" db="UniProtKB">
        <authorList>
            <consortium name="WormBaseParasite"/>
        </authorList>
    </citation>
    <scope>IDENTIFICATION</scope>
</reference>
<dbReference type="Gene3D" id="1.20.5.170">
    <property type="match status" value="1"/>
</dbReference>
<evidence type="ECO:0000313" key="2">
    <source>
        <dbReference type="WBParaSite" id="MCU_003451-RA"/>
    </source>
</evidence>
<dbReference type="AlphaFoldDB" id="A0A5K3EXW8"/>
<dbReference type="GO" id="GO:0006351">
    <property type="term" value="P:DNA-templated transcription"/>
    <property type="evidence" value="ECO:0007669"/>
    <property type="project" value="InterPro"/>
</dbReference>
<dbReference type="SMART" id="SM00338">
    <property type="entry name" value="BRLZ"/>
    <property type="match status" value="1"/>
</dbReference>
<sequence length="251" mass="29282">MNARDGVDYTLQSCTSNRYQSNSSIDCSYSKWPQNEEFMSTLPLTSDRPPYKMNCELLEEPLSTESLANLYYDRHSTRLSTQKPVNALEPSQFTCCRNTSSTEDFDFDQSLRRLMVDDESISGCQRICPCQDILTKTHVHRRQHLCAPPPKKVHEVHLKNVFQKKSGRDSELERELRRLRNNEASRRSRREKKRRFLEIERRVEEMKTFNKRLSDFVVELDSVIDETKTVLLTLRASGVPNPPISTWMNSG</sequence>
<name>A0A5K3EXW8_MESCO</name>
<dbReference type="Pfam" id="PF00170">
    <property type="entry name" value="bZIP_1"/>
    <property type="match status" value="1"/>
</dbReference>
<dbReference type="PANTHER" id="PTHR23334">
    <property type="entry name" value="CCAAT/ENHANCER BINDING PROTEIN"/>
    <property type="match status" value="1"/>
</dbReference>
<proteinExistence type="predicted"/>
<dbReference type="PROSITE" id="PS50217">
    <property type="entry name" value="BZIP"/>
    <property type="match status" value="1"/>
</dbReference>
<dbReference type="PANTHER" id="PTHR23334:SF20">
    <property type="entry name" value="BASIC LEUCINE ZIPPER 24"/>
    <property type="match status" value="1"/>
</dbReference>
<organism evidence="2">
    <name type="scientific">Mesocestoides corti</name>
    <name type="common">Flatworm</name>
    <dbReference type="NCBI Taxonomy" id="53468"/>
    <lineage>
        <taxon>Eukaryota</taxon>
        <taxon>Metazoa</taxon>
        <taxon>Spiralia</taxon>
        <taxon>Lophotrochozoa</taxon>
        <taxon>Platyhelminthes</taxon>
        <taxon>Cestoda</taxon>
        <taxon>Eucestoda</taxon>
        <taxon>Cyclophyllidea</taxon>
        <taxon>Mesocestoididae</taxon>
        <taxon>Mesocestoides</taxon>
    </lineage>
</organism>